<reference evidence="3" key="1">
    <citation type="journal article" date="2019" name="Int. J. Syst. Evol. Microbiol.">
        <title>The Global Catalogue of Microorganisms (GCM) 10K type strain sequencing project: providing services to taxonomists for standard genome sequencing and annotation.</title>
        <authorList>
            <consortium name="The Broad Institute Genomics Platform"/>
            <consortium name="The Broad Institute Genome Sequencing Center for Infectious Disease"/>
            <person name="Wu L."/>
            <person name="Ma J."/>
        </authorList>
    </citation>
    <scope>NUCLEOTIDE SEQUENCE [LARGE SCALE GENOMIC DNA]</scope>
    <source>
        <strain evidence="3">CGMCC 4.7198</strain>
    </source>
</reference>
<accession>A0ABW2VL38</accession>
<feature type="compositionally biased region" description="Polar residues" evidence="1">
    <location>
        <begin position="8"/>
        <end position="27"/>
    </location>
</feature>
<comment type="caution">
    <text evidence="2">The sequence shown here is derived from an EMBL/GenBank/DDBJ whole genome shotgun (WGS) entry which is preliminary data.</text>
</comment>
<keyword evidence="3" id="KW-1185">Reference proteome</keyword>
<evidence type="ECO:0000313" key="3">
    <source>
        <dbReference type="Proteomes" id="UP001596957"/>
    </source>
</evidence>
<dbReference type="RefSeq" id="WP_381256245.1">
    <property type="nucleotide sequence ID" value="NZ_JBHTBI010000015.1"/>
</dbReference>
<protein>
    <submittedName>
        <fullName evidence="2">Uncharacterized protein</fullName>
    </submittedName>
</protein>
<gene>
    <name evidence="2" type="ORF">ACFQZP_26925</name>
</gene>
<sequence>MGRGRPQDSVSNSTTVIGNGNNTQTGAAQGDVSQDMRFGSTPEGGSKIETAQTRLTALSRALDSHADAVADLDRCRAAVALIDGQLRSGEPQRSMLDLALDGLLPAIGTASDVLAVFQALQVAVTALWSTVA</sequence>
<dbReference type="EMBL" id="JBHTEC010000001">
    <property type="protein sequence ID" value="MFD0285250.1"/>
    <property type="molecule type" value="Genomic_DNA"/>
</dbReference>
<dbReference type="Proteomes" id="UP001596957">
    <property type="component" value="Unassembled WGS sequence"/>
</dbReference>
<proteinExistence type="predicted"/>
<evidence type="ECO:0000256" key="1">
    <source>
        <dbReference type="SAM" id="MobiDB-lite"/>
    </source>
</evidence>
<feature type="region of interest" description="Disordered" evidence="1">
    <location>
        <begin position="1"/>
        <end position="48"/>
    </location>
</feature>
<evidence type="ECO:0000313" key="2">
    <source>
        <dbReference type="EMBL" id="MFD0285250.1"/>
    </source>
</evidence>
<name>A0ABW2VL38_9ACTN</name>
<organism evidence="2 3">
    <name type="scientific">Streptomyces lutosisoli</name>
    <dbReference type="NCBI Taxonomy" id="2665721"/>
    <lineage>
        <taxon>Bacteria</taxon>
        <taxon>Bacillati</taxon>
        <taxon>Actinomycetota</taxon>
        <taxon>Actinomycetes</taxon>
        <taxon>Kitasatosporales</taxon>
        <taxon>Streptomycetaceae</taxon>
        <taxon>Streptomyces</taxon>
    </lineage>
</organism>